<feature type="chain" id="PRO_5001680309" description="Maltose operon periplasmic protein MalM" evidence="1">
    <location>
        <begin position="21"/>
        <end position="340"/>
    </location>
</feature>
<dbReference type="PATRIC" id="fig|1137280.3.peg.552"/>
<name>A0A072N4G1_9GAMM</name>
<comment type="caution">
    <text evidence="2">The sequence shown here is derived from an EMBL/GenBank/DDBJ whole genome shotgun (WGS) entry which is preliminary data.</text>
</comment>
<dbReference type="STRING" id="1137280.D777_00736"/>
<dbReference type="Pfam" id="PF07148">
    <property type="entry name" value="MalM"/>
    <property type="match status" value="1"/>
</dbReference>
<evidence type="ECO:0008006" key="4">
    <source>
        <dbReference type="Google" id="ProtNLM"/>
    </source>
</evidence>
<sequence>MIRFRLIGVVYAILASVALGGCQVGGSTVSEREGYFTWVDEQGRVRYTPIAESEEKNSVQALEADEASAVVDGAAGDGEFNLENYPDAEQLEQNGYVRPGDPQPYFTWQDAEGNVRVSYYRPDVRSDTDKGVTATPIEITPASVYYPGVVPVPAEPVDGYDPDALAVLGVENRSESYFERFTESCCQGLDTEDHTEWQQGREFGVDISPEASVHTFITGESPFHLVALSSVITRPDFVMRLRSYENDGVFVPSLVFLDRNFKPLRLVTDLVPRYEPENWHRRGFLEAWVPVFPAQGERWVVIFTRDEDLAAQEVIETASGPRVISHVRSGELGLMMFEDE</sequence>
<evidence type="ECO:0000313" key="3">
    <source>
        <dbReference type="Proteomes" id="UP000035057"/>
    </source>
</evidence>
<evidence type="ECO:0000313" key="2">
    <source>
        <dbReference type="EMBL" id="KEF32102.1"/>
    </source>
</evidence>
<organism evidence="2 3">
    <name type="scientific">Marinobacter nitratireducens</name>
    <dbReference type="NCBI Taxonomy" id="1137280"/>
    <lineage>
        <taxon>Bacteria</taxon>
        <taxon>Pseudomonadati</taxon>
        <taxon>Pseudomonadota</taxon>
        <taxon>Gammaproteobacteria</taxon>
        <taxon>Pseudomonadales</taxon>
        <taxon>Marinobacteraceae</taxon>
        <taxon>Marinobacter</taxon>
    </lineage>
</organism>
<dbReference type="EMBL" id="ANIE01000003">
    <property type="protein sequence ID" value="KEF32102.1"/>
    <property type="molecule type" value="Genomic_DNA"/>
</dbReference>
<proteinExistence type="predicted"/>
<protein>
    <recommendedName>
        <fullName evidence="4">Maltose operon periplasmic protein MalM</fullName>
    </recommendedName>
</protein>
<gene>
    <name evidence="2" type="ORF">D777_00736</name>
</gene>
<feature type="signal peptide" evidence="1">
    <location>
        <begin position="1"/>
        <end position="20"/>
    </location>
</feature>
<dbReference type="Proteomes" id="UP000035057">
    <property type="component" value="Unassembled WGS sequence"/>
</dbReference>
<dbReference type="GO" id="GO:0042597">
    <property type="term" value="C:periplasmic space"/>
    <property type="evidence" value="ECO:0007669"/>
    <property type="project" value="InterPro"/>
</dbReference>
<keyword evidence="1" id="KW-0732">Signal</keyword>
<dbReference type="PROSITE" id="PS51257">
    <property type="entry name" value="PROKAR_LIPOPROTEIN"/>
    <property type="match status" value="1"/>
</dbReference>
<keyword evidence="3" id="KW-1185">Reference proteome</keyword>
<accession>A0A072N4G1</accession>
<dbReference type="RefSeq" id="WP_036128529.1">
    <property type="nucleotide sequence ID" value="NZ_ANIE01000003.1"/>
</dbReference>
<reference evidence="2 3" key="1">
    <citation type="submission" date="2012-12" db="EMBL/GenBank/DDBJ databases">
        <title>Genome assembly of Marinobacter sp. AK21.</title>
        <authorList>
            <person name="Khatri I."/>
            <person name="Kumar R."/>
            <person name="Vaidya B."/>
            <person name="Subramanian S."/>
            <person name="Pinnaka A."/>
        </authorList>
    </citation>
    <scope>NUCLEOTIDE SEQUENCE [LARGE SCALE GENOMIC DNA]</scope>
    <source>
        <strain evidence="2 3">AK21</strain>
    </source>
</reference>
<dbReference type="AlphaFoldDB" id="A0A072N4G1"/>
<evidence type="ECO:0000256" key="1">
    <source>
        <dbReference type="SAM" id="SignalP"/>
    </source>
</evidence>
<dbReference type="OrthoDB" id="9813383at2"/>
<dbReference type="GO" id="GO:0008643">
    <property type="term" value="P:carbohydrate transport"/>
    <property type="evidence" value="ECO:0007669"/>
    <property type="project" value="InterPro"/>
</dbReference>
<dbReference type="InterPro" id="IPR010794">
    <property type="entry name" value="MalM"/>
</dbReference>